<reference evidence="1 2" key="2">
    <citation type="submission" date="2018-11" db="EMBL/GenBank/DDBJ databases">
        <authorList>
            <consortium name="Pathogen Informatics"/>
        </authorList>
    </citation>
    <scope>NUCLEOTIDE SEQUENCE [LARGE SCALE GENOMIC DNA]</scope>
</reference>
<name>A0A0N4TTI0_BRUPA</name>
<dbReference type="AlphaFoldDB" id="A0A0N4TTI0"/>
<organism evidence="3">
    <name type="scientific">Brugia pahangi</name>
    <name type="common">Filarial nematode worm</name>
    <dbReference type="NCBI Taxonomy" id="6280"/>
    <lineage>
        <taxon>Eukaryota</taxon>
        <taxon>Metazoa</taxon>
        <taxon>Ecdysozoa</taxon>
        <taxon>Nematoda</taxon>
        <taxon>Chromadorea</taxon>
        <taxon>Rhabditida</taxon>
        <taxon>Spirurina</taxon>
        <taxon>Spiruromorpha</taxon>
        <taxon>Filarioidea</taxon>
        <taxon>Onchocercidae</taxon>
        <taxon>Brugia</taxon>
    </lineage>
</organism>
<evidence type="ECO:0000313" key="3">
    <source>
        <dbReference type="WBParaSite" id="BPAG_0001204601-mRNA-1"/>
    </source>
</evidence>
<dbReference type="EMBL" id="UZAD01013263">
    <property type="protein sequence ID" value="VDN93194.1"/>
    <property type="molecule type" value="Genomic_DNA"/>
</dbReference>
<accession>A0A0N4TTI0</accession>
<reference evidence="3" key="1">
    <citation type="submission" date="2017-02" db="UniProtKB">
        <authorList>
            <consortium name="WormBaseParasite"/>
        </authorList>
    </citation>
    <scope>IDENTIFICATION</scope>
</reference>
<evidence type="ECO:0000313" key="1">
    <source>
        <dbReference type="EMBL" id="VDN93194.1"/>
    </source>
</evidence>
<gene>
    <name evidence="1" type="ORF">BPAG_LOCUS12008</name>
</gene>
<dbReference type="WBParaSite" id="BPAG_0001204601-mRNA-1">
    <property type="protein sequence ID" value="BPAG_0001204601-mRNA-1"/>
    <property type="gene ID" value="BPAG_0001204601"/>
</dbReference>
<keyword evidence="2" id="KW-1185">Reference proteome</keyword>
<proteinExistence type="predicted"/>
<evidence type="ECO:0000313" key="2">
    <source>
        <dbReference type="Proteomes" id="UP000278627"/>
    </source>
</evidence>
<sequence>MEYILAGVATACWLVIAVKLIAHLMCFEPEDGKESVASTADEELAGMAEVDAVVTDGGGADSSWEYSEALSKSPAGMTQSNILMNPWIERLPIVSTSLQSLRLYRFISSFVFNLYNMNRTRNILGHDFGTSVINKKDEPVAEDEVRFISQG</sequence>
<dbReference type="Proteomes" id="UP000278627">
    <property type="component" value="Unassembled WGS sequence"/>
</dbReference>
<protein>
    <submittedName>
        <fullName evidence="3">Secreted protein</fullName>
    </submittedName>
</protein>